<name>A0ABT2JLP9_9ACTN</name>
<feature type="compositionally biased region" description="Basic and acidic residues" evidence="1">
    <location>
        <begin position="35"/>
        <end position="45"/>
    </location>
</feature>
<protein>
    <recommendedName>
        <fullName evidence="4">Lipoprotein</fullName>
    </recommendedName>
</protein>
<evidence type="ECO:0000256" key="1">
    <source>
        <dbReference type="SAM" id="MobiDB-lite"/>
    </source>
</evidence>
<organism evidence="2 3">
    <name type="scientific">Streptomyces gossypii</name>
    <dbReference type="NCBI Taxonomy" id="2883101"/>
    <lineage>
        <taxon>Bacteria</taxon>
        <taxon>Bacillati</taxon>
        <taxon>Actinomycetota</taxon>
        <taxon>Actinomycetes</taxon>
        <taxon>Kitasatosporales</taxon>
        <taxon>Streptomycetaceae</taxon>
        <taxon>Streptomyces</taxon>
    </lineage>
</organism>
<evidence type="ECO:0000313" key="3">
    <source>
        <dbReference type="Proteomes" id="UP001156389"/>
    </source>
</evidence>
<dbReference type="PROSITE" id="PS51257">
    <property type="entry name" value="PROKAR_LIPOPROTEIN"/>
    <property type="match status" value="1"/>
</dbReference>
<proteinExistence type="predicted"/>
<evidence type="ECO:0000313" key="2">
    <source>
        <dbReference type="EMBL" id="MCT2588800.1"/>
    </source>
</evidence>
<keyword evidence="3" id="KW-1185">Reference proteome</keyword>
<dbReference type="EMBL" id="JAJAGO010000001">
    <property type="protein sequence ID" value="MCT2588800.1"/>
    <property type="molecule type" value="Genomic_DNA"/>
</dbReference>
<reference evidence="2 3" key="1">
    <citation type="submission" date="2021-10" db="EMBL/GenBank/DDBJ databases">
        <title>Streptomyces gossypii sp. nov., isolated from soil collected from cotton field.</title>
        <authorList>
            <person name="Ge X."/>
            <person name="Chen X."/>
            <person name="Liu W."/>
        </authorList>
    </citation>
    <scope>NUCLEOTIDE SEQUENCE [LARGE SCALE GENOMIC DNA]</scope>
    <source>
        <strain evidence="2 3">N2-109</strain>
    </source>
</reference>
<feature type="region of interest" description="Disordered" evidence="1">
    <location>
        <begin position="23"/>
        <end position="45"/>
    </location>
</feature>
<feature type="region of interest" description="Disordered" evidence="1">
    <location>
        <begin position="189"/>
        <end position="219"/>
    </location>
</feature>
<sequence>MFKRRSVTVVAAGLVLAVSGCGGGDGDGADGKSGTSDKKSAKPPPKELVEWVGDMCESTTALKTVRADSTAALKKVRKPGETDPSPEFLAYDHVFAAPPSVKDVERDLKKLGRSGVSAADQLHGAWLRKLKDVRPELDKLSPSAAFDDPEGSAADADKLVQSLAPPKPDLTALTKKDRQLAAAHKRAKQCAPGWKPPGKAASHAPDPTGPLPKAADGGNSGACADSKCEILVTSSVNITAKGLNLLVTVDDEGVSLQTGDGGFMQLGGRGSIEFAEGVGVFVIAQNEDGAVLHFTPS</sequence>
<dbReference type="RefSeq" id="WP_260215729.1">
    <property type="nucleotide sequence ID" value="NZ_JAJAGO010000001.1"/>
</dbReference>
<dbReference type="Proteomes" id="UP001156389">
    <property type="component" value="Unassembled WGS sequence"/>
</dbReference>
<gene>
    <name evidence="2" type="ORF">LHJ74_02405</name>
</gene>
<comment type="caution">
    <text evidence="2">The sequence shown here is derived from an EMBL/GenBank/DDBJ whole genome shotgun (WGS) entry which is preliminary data.</text>
</comment>
<evidence type="ECO:0008006" key="4">
    <source>
        <dbReference type="Google" id="ProtNLM"/>
    </source>
</evidence>
<accession>A0ABT2JLP9</accession>